<keyword evidence="5" id="KW-1185">Reference proteome</keyword>
<dbReference type="Pfam" id="PF00534">
    <property type="entry name" value="Glycos_transf_1"/>
    <property type="match status" value="3"/>
</dbReference>
<dbReference type="PANTHER" id="PTHR46401:SF2">
    <property type="entry name" value="GLYCOSYLTRANSFERASE WBBK-RELATED"/>
    <property type="match status" value="1"/>
</dbReference>
<evidence type="ECO:0000313" key="5">
    <source>
        <dbReference type="Proteomes" id="UP001161405"/>
    </source>
</evidence>
<feature type="domain" description="Glycosyltransferase subfamily 4-like N-terminal" evidence="3">
    <location>
        <begin position="19"/>
        <end position="196"/>
    </location>
</feature>
<comment type="caution">
    <text evidence="4">The sequence shown here is derived from an EMBL/GenBank/DDBJ whole genome shotgun (WGS) entry which is preliminary data.</text>
</comment>
<dbReference type="CDD" id="cd03801">
    <property type="entry name" value="GT4_PimA-like"/>
    <property type="match status" value="1"/>
</dbReference>
<evidence type="ECO:0000313" key="4">
    <source>
        <dbReference type="EMBL" id="GLQ17207.1"/>
    </source>
</evidence>
<protein>
    <submittedName>
        <fullName evidence="4">Uncharacterized protein</fullName>
    </submittedName>
</protein>
<dbReference type="RefSeq" id="WP_284363173.1">
    <property type="nucleotide sequence ID" value="NZ_BSNI01000002.1"/>
</dbReference>
<dbReference type="Pfam" id="PF13439">
    <property type="entry name" value="Glyco_transf_4"/>
    <property type="match status" value="1"/>
</dbReference>
<feature type="domain" description="Glycosyl transferase family 1" evidence="2">
    <location>
        <begin position="1023"/>
        <end position="1170"/>
    </location>
</feature>
<organism evidence="4 5">
    <name type="scientific">Maritalea porphyrae</name>
    <dbReference type="NCBI Taxonomy" id="880732"/>
    <lineage>
        <taxon>Bacteria</taxon>
        <taxon>Pseudomonadati</taxon>
        <taxon>Pseudomonadota</taxon>
        <taxon>Alphaproteobacteria</taxon>
        <taxon>Hyphomicrobiales</taxon>
        <taxon>Devosiaceae</taxon>
        <taxon>Maritalea</taxon>
    </lineage>
</organism>
<evidence type="ECO:0000256" key="1">
    <source>
        <dbReference type="ARBA" id="ARBA00022679"/>
    </source>
</evidence>
<keyword evidence="1" id="KW-0808">Transferase</keyword>
<gene>
    <name evidence="4" type="ORF">GCM10007879_14560</name>
</gene>
<dbReference type="SUPFAM" id="SSF53756">
    <property type="entry name" value="UDP-Glycosyltransferase/glycogen phosphorylase"/>
    <property type="match status" value="3"/>
</dbReference>
<dbReference type="EMBL" id="BSNI01000002">
    <property type="protein sequence ID" value="GLQ17207.1"/>
    <property type="molecule type" value="Genomic_DNA"/>
</dbReference>
<dbReference type="PANTHER" id="PTHR46401">
    <property type="entry name" value="GLYCOSYLTRANSFERASE WBBK-RELATED"/>
    <property type="match status" value="1"/>
</dbReference>
<accession>A0ABQ5URC6</accession>
<feature type="domain" description="Glycosyl transferase family 1" evidence="2">
    <location>
        <begin position="226"/>
        <end position="381"/>
    </location>
</feature>
<dbReference type="InterPro" id="IPR028098">
    <property type="entry name" value="Glyco_trans_4-like_N"/>
</dbReference>
<evidence type="ECO:0000259" key="3">
    <source>
        <dbReference type="Pfam" id="PF13439"/>
    </source>
</evidence>
<sequence>MLRILIDLQACQTQSRLRGMGRYARELTKCLIELCGQKHDVHLIANGALKASLVEIINDFGDRVGPEKLHVTHLPSEIELNQPANHSRSRAAALVWEAQIEAIAPDVVFCPSFFEGFSDDAVTSLGVFATVPFVVTIHDLIPLINAPRYLDPHPDFKTVYLEKIETLKLADALIAISESARGEAIEYLGFDPDKIVNASEAADDAFQPRHFDETERAQMLERFGVHDKFVFYTGGADPRKNLLRLVDGFAALDADVKNTHQLVLAGSMPDFEVNEIKARAVKRGVLDRLVFTSYISDDDLISLFSLAEVFVFPSMHEGFGLPPLEAMQCGTAAIGSDCSSIPEVIGNPEALFDPHNTESISTLLNKVLTDPAFKKQLATQGFERAKTFSWMRSAELILEQLERFAKARSQSIEQKNVRAHLDQVEERFLRALHGAQEDDKLNELEENSILQNWADNRTALERAFAQSGASGNSWRMEGPFDSSYSLASVNRELAIALEQSGQEVALWSSEGPGDFDPDPDFLSANPSINKLYQRARDERARTQPETLSRNMYPPRVTDIDHPNAALHNYAWEETAMPNAFAQSFNEYLRFITVTSQHCKKTLIDNGVDLPIAVVGNGVDHWDRIVADANYIAPGKTTKILHVSSCFPRKGADVLLTAFGKAFSKTDDVSLIIKTFENPHNHIAEQLERLRNSEPGFPHVEIIFDDMSDAQLKSLYEQSDILVAPSRAEGFGLPIAEAMLSGLRVIATGWSGQLDFCNVQNSQLVDYSFARADTHEDIFDSVWAEPDADHLARLMREACANHLGPTQKQERANELRRQFDWSEVAKRNIVAAHESATSSLPKIGWITTFRKRCGIATYSAHLLAQFDLPVAILADDQAKVEREDKYSVVPCWVEGGPDDLSTLCKEIRERKLDVIHLQFNYGFFDFERLNKFLLTQHDEGRSVVVTLHSTIDPAHDPARKLVLLRAGLDVCDRLLVHSINDLNRLKGLGLDRKATLLPHGCLTIPNIDSGEHLILPAGNVKLTLAAYGFLLPNKGVLELVEAVKLLRDDGVNCHLKLVNARYPANVSMQLEKRLKDRVLELELNDFVEMHHEFLTDNESFQLLKDVDLLVYPYQQTGESASGAVRYGIATGKPVLVSPSPIFDDVADAVHYLPGARPKDIADGVREIVSSCNKNDESFFNKARGAKRWREAHGYPTIGRRLSGLMRALHRNKSG</sequence>
<name>A0ABQ5URC6_9HYPH</name>
<proteinExistence type="predicted"/>
<dbReference type="Proteomes" id="UP001161405">
    <property type="component" value="Unassembled WGS sequence"/>
</dbReference>
<dbReference type="CDD" id="cd03809">
    <property type="entry name" value="GT4_MtfB-like"/>
    <property type="match status" value="1"/>
</dbReference>
<reference evidence="4" key="2">
    <citation type="submission" date="2023-01" db="EMBL/GenBank/DDBJ databases">
        <title>Draft genome sequence of Maritalea porphyrae strain NBRC 107169.</title>
        <authorList>
            <person name="Sun Q."/>
            <person name="Mori K."/>
        </authorList>
    </citation>
    <scope>NUCLEOTIDE SEQUENCE</scope>
    <source>
        <strain evidence="4">NBRC 107169</strain>
    </source>
</reference>
<dbReference type="Gene3D" id="3.40.50.2000">
    <property type="entry name" value="Glycogen Phosphorylase B"/>
    <property type="match status" value="5"/>
</dbReference>
<evidence type="ECO:0000259" key="2">
    <source>
        <dbReference type="Pfam" id="PF00534"/>
    </source>
</evidence>
<reference evidence="4" key="1">
    <citation type="journal article" date="2014" name="Int. J. Syst. Evol. Microbiol.">
        <title>Complete genome of a new Firmicutes species belonging to the dominant human colonic microbiota ('Ruminococcus bicirculans') reveals two chromosomes and a selective capacity to utilize plant glucans.</title>
        <authorList>
            <consortium name="NISC Comparative Sequencing Program"/>
            <person name="Wegmann U."/>
            <person name="Louis P."/>
            <person name="Goesmann A."/>
            <person name="Henrissat B."/>
            <person name="Duncan S.H."/>
            <person name="Flint H.J."/>
        </authorList>
    </citation>
    <scope>NUCLEOTIDE SEQUENCE</scope>
    <source>
        <strain evidence="4">NBRC 107169</strain>
    </source>
</reference>
<dbReference type="InterPro" id="IPR001296">
    <property type="entry name" value="Glyco_trans_1"/>
</dbReference>
<feature type="domain" description="Glycosyl transferase family 1" evidence="2">
    <location>
        <begin position="632"/>
        <end position="752"/>
    </location>
</feature>